<feature type="binding site" description="axial binding residue" evidence="9">
    <location>
        <position position="295"/>
    </location>
    <ligand>
        <name>heme</name>
        <dbReference type="ChEBI" id="CHEBI:30413"/>
    </ligand>
    <ligandPart>
        <name>Fe</name>
        <dbReference type="ChEBI" id="CHEBI:18248"/>
    </ligandPart>
</feature>
<comment type="caution">
    <text evidence="11">The sequence shown here is derived from an EMBL/GenBank/DDBJ whole genome shotgun (WGS) entry which is preliminary data.</text>
</comment>
<dbReference type="GO" id="GO:0020037">
    <property type="term" value="F:heme binding"/>
    <property type="evidence" value="ECO:0007669"/>
    <property type="project" value="InterPro"/>
</dbReference>
<sequence length="303" mass="33936">MKDSAAQGDYATKIADIFYALNYNPKRPKQKINHTQGFCALGTFTPNSEASKRFDIPILRDKNIPAEVRYSLGGAIKSDKSKGRGMALRMQTNAESWSMVLLNTEINFAKNPQEFITFFEMRIPQNGRVDSEKIKTITQNTPSFKNFEKYMQGIGITPSVANTAYHSIHTFYFKEKNGKNIPARITFEPLLGTKYATQKELDSMNDSFLESDFARHVANAPIKYNMYLILANKGDKVDDTTALWQGAHKRALIGTLSVAQTSDGACNDEMFLPADIPQGVSAPSDPLFSVRNEVYGITFGRRQ</sequence>
<comment type="function">
    <text evidence="7">Has an organic peroxide-dependent peroxidase activity.</text>
</comment>
<dbReference type="PANTHER" id="PTHR11465:SF9">
    <property type="entry name" value="CATALASE"/>
    <property type="match status" value="1"/>
</dbReference>
<keyword evidence="4 7" id="KW-0479">Metal-binding</keyword>
<dbReference type="Proteomes" id="UP000029733">
    <property type="component" value="Unassembled WGS sequence"/>
</dbReference>
<dbReference type="EMBL" id="JRPR02000012">
    <property type="protein sequence ID" value="TLD95123.1"/>
    <property type="molecule type" value="Genomic_DNA"/>
</dbReference>
<keyword evidence="12" id="KW-1185">Reference proteome</keyword>
<evidence type="ECO:0000313" key="12">
    <source>
        <dbReference type="Proteomes" id="UP000029733"/>
    </source>
</evidence>
<dbReference type="OrthoDB" id="255727at2"/>
<gene>
    <name evidence="11" type="ORF">LS71_008795</name>
</gene>
<dbReference type="EC" id="1.11.1.-" evidence="7"/>
<comment type="cofactor">
    <cofactor evidence="7">
        <name>heme</name>
        <dbReference type="ChEBI" id="CHEBI:30413"/>
    </cofactor>
</comment>
<feature type="domain" description="Catalase core" evidence="10">
    <location>
        <begin position="24"/>
        <end position="296"/>
    </location>
</feature>
<dbReference type="AlphaFoldDB" id="A0A4U8T6H1"/>
<evidence type="ECO:0000259" key="10">
    <source>
        <dbReference type="Pfam" id="PF00199"/>
    </source>
</evidence>
<evidence type="ECO:0000256" key="6">
    <source>
        <dbReference type="ARBA" id="ARBA00023004"/>
    </source>
</evidence>
<feature type="active site" evidence="8">
    <location>
        <position position="34"/>
    </location>
</feature>
<organism evidence="11 12">
    <name type="scientific">Helicobacter jaachi</name>
    <dbReference type="NCBI Taxonomy" id="1677920"/>
    <lineage>
        <taxon>Bacteria</taxon>
        <taxon>Pseudomonadati</taxon>
        <taxon>Campylobacterota</taxon>
        <taxon>Epsilonproteobacteria</taxon>
        <taxon>Campylobacterales</taxon>
        <taxon>Helicobacteraceae</taxon>
        <taxon>Helicobacter</taxon>
    </lineage>
</organism>
<dbReference type="STRING" id="1677920.LS71_07070"/>
<reference evidence="11 12" key="1">
    <citation type="journal article" date="2014" name="Genome Announc.">
        <title>Draft genome sequences of eight enterohepatic helicobacter species isolated from both laboratory and wild rodents.</title>
        <authorList>
            <person name="Sheh A."/>
            <person name="Shen Z."/>
            <person name="Fox J.G."/>
        </authorList>
    </citation>
    <scope>NUCLEOTIDE SEQUENCE [LARGE SCALE GENOMIC DNA]</scope>
    <source>
        <strain evidence="11 12">MIT 09-6949</strain>
    </source>
</reference>
<accession>A0A4U8T6H1</accession>
<evidence type="ECO:0000256" key="8">
    <source>
        <dbReference type="PIRSR" id="PIRSR000296-1"/>
    </source>
</evidence>
<dbReference type="PANTHER" id="PTHR11465">
    <property type="entry name" value="CATALASE"/>
    <property type="match status" value="1"/>
</dbReference>
<keyword evidence="5 7" id="KW-0560">Oxidoreductase</keyword>
<evidence type="ECO:0000256" key="3">
    <source>
        <dbReference type="ARBA" id="ARBA00022617"/>
    </source>
</evidence>
<evidence type="ECO:0000256" key="1">
    <source>
        <dbReference type="ARBA" id="ARBA00005329"/>
    </source>
</evidence>
<dbReference type="GO" id="GO:0004096">
    <property type="term" value="F:catalase activity"/>
    <property type="evidence" value="ECO:0007669"/>
    <property type="project" value="InterPro"/>
</dbReference>
<evidence type="ECO:0000256" key="7">
    <source>
        <dbReference type="PIRNR" id="PIRNR000296"/>
    </source>
</evidence>
<keyword evidence="6 7" id="KW-0408">Iron</keyword>
<comment type="similarity">
    <text evidence="1 7">Belongs to the catalase family.</text>
</comment>
<evidence type="ECO:0000256" key="4">
    <source>
        <dbReference type="ARBA" id="ARBA00022723"/>
    </source>
</evidence>
<dbReference type="PIRSF" id="PIRSF000296">
    <property type="entry name" value="SrpA"/>
    <property type="match status" value="1"/>
</dbReference>
<evidence type="ECO:0000256" key="2">
    <source>
        <dbReference type="ARBA" id="ARBA00022559"/>
    </source>
</evidence>
<dbReference type="Gene3D" id="1.20.1280.120">
    <property type="match status" value="1"/>
</dbReference>
<dbReference type="GO" id="GO:0042744">
    <property type="term" value="P:hydrogen peroxide catabolic process"/>
    <property type="evidence" value="ECO:0007669"/>
    <property type="project" value="TreeGrafter"/>
</dbReference>
<name>A0A4U8T6H1_9HELI</name>
<dbReference type="InterPro" id="IPR011614">
    <property type="entry name" value="Catalase_core"/>
</dbReference>
<evidence type="ECO:0000256" key="5">
    <source>
        <dbReference type="ARBA" id="ARBA00023002"/>
    </source>
</evidence>
<dbReference type="GO" id="GO:0042542">
    <property type="term" value="P:response to hydrogen peroxide"/>
    <property type="evidence" value="ECO:0007669"/>
    <property type="project" value="TreeGrafter"/>
</dbReference>
<dbReference type="Gene3D" id="2.40.180.10">
    <property type="entry name" value="Catalase core domain"/>
    <property type="match status" value="1"/>
</dbReference>
<dbReference type="InterPro" id="IPR024168">
    <property type="entry name" value="Catalase_SrpA-type_pred"/>
</dbReference>
<dbReference type="GO" id="GO:0046872">
    <property type="term" value="F:metal ion binding"/>
    <property type="evidence" value="ECO:0007669"/>
    <property type="project" value="UniProtKB-KW"/>
</dbReference>
<evidence type="ECO:0000313" key="11">
    <source>
        <dbReference type="EMBL" id="TLD95123.1"/>
    </source>
</evidence>
<dbReference type="InterPro" id="IPR018028">
    <property type="entry name" value="Catalase"/>
</dbReference>
<dbReference type="GO" id="GO:0005737">
    <property type="term" value="C:cytoplasm"/>
    <property type="evidence" value="ECO:0007669"/>
    <property type="project" value="TreeGrafter"/>
</dbReference>
<proteinExistence type="inferred from homology"/>
<dbReference type="Pfam" id="PF00199">
    <property type="entry name" value="Catalase"/>
    <property type="match status" value="1"/>
</dbReference>
<keyword evidence="3 7" id="KW-0349">Heme</keyword>
<dbReference type="SUPFAM" id="SSF56634">
    <property type="entry name" value="Heme-dependent catalase-like"/>
    <property type="match status" value="1"/>
</dbReference>
<protein>
    <recommendedName>
        <fullName evidence="7">Catalase-related peroxidase</fullName>
        <ecNumber evidence="7">1.11.1.-</ecNumber>
    </recommendedName>
</protein>
<evidence type="ECO:0000256" key="9">
    <source>
        <dbReference type="PIRSR" id="PIRSR000296-2"/>
    </source>
</evidence>
<keyword evidence="2 7" id="KW-0575">Peroxidase</keyword>
<dbReference type="InterPro" id="IPR020835">
    <property type="entry name" value="Catalase_sf"/>
</dbReference>